<proteinExistence type="inferred from homology"/>
<evidence type="ECO:0000256" key="2">
    <source>
        <dbReference type="ARBA" id="ARBA00022679"/>
    </source>
</evidence>
<keyword evidence="4" id="KW-0012">Acyltransferase</keyword>
<dbReference type="Proteomes" id="UP000075349">
    <property type="component" value="Unassembled WGS sequence"/>
</dbReference>
<dbReference type="InterPro" id="IPR001451">
    <property type="entry name" value="Hexapep"/>
</dbReference>
<gene>
    <name evidence="5" type="ORF">AUQ44_07545</name>
</gene>
<evidence type="ECO:0000256" key="3">
    <source>
        <dbReference type="ARBA" id="ARBA00022737"/>
    </source>
</evidence>
<dbReference type="SUPFAM" id="SSF51161">
    <property type="entry name" value="Trimeric LpxA-like enzymes"/>
    <property type="match status" value="1"/>
</dbReference>
<comment type="similarity">
    <text evidence="1">Belongs to the transferase hexapeptide repeat family.</text>
</comment>
<sequence length="194" mass="21564">MKYNLTKFEQRVLDQYGYLLAKRKIGKKSFNPLHIVLLRFMRKSLCSDKYGKFKEGYRYISQKHFGFTVGKYSTGYEQFWHQARLLESIGAFCNISADNVTIAGNHPITTVSTNTFTYSKKVGFVAENRSIEHLTNLKKIKIGNDVWIGANVILLPGVSIGDGAVIAAGAVVSKDVSPYAIVGGVSCEIDQISI</sequence>
<evidence type="ECO:0008006" key="7">
    <source>
        <dbReference type="Google" id="ProtNLM"/>
    </source>
</evidence>
<keyword evidence="3" id="KW-0677">Repeat</keyword>
<evidence type="ECO:0000256" key="1">
    <source>
        <dbReference type="ARBA" id="ARBA00007274"/>
    </source>
</evidence>
<reference evidence="6" key="1">
    <citation type="submission" date="2015-12" db="EMBL/GenBank/DDBJ databases">
        <authorList>
            <person name="Tarr C.L."/>
            <person name="Gladney L.M."/>
        </authorList>
    </citation>
    <scope>NUCLEOTIDE SEQUENCE [LARGE SCALE GENOMIC DNA]</scope>
    <source>
        <strain evidence="6">2756-81</strain>
    </source>
</reference>
<comment type="caution">
    <text evidence="5">The sequence shown here is derived from an EMBL/GenBank/DDBJ whole genome shotgun (WGS) entry which is preliminary data.</text>
</comment>
<name>A0A151JI04_9VIBR</name>
<evidence type="ECO:0000313" key="6">
    <source>
        <dbReference type="Proteomes" id="UP000075349"/>
    </source>
</evidence>
<dbReference type="InterPro" id="IPR050179">
    <property type="entry name" value="Trans_hexapeptide_repeat"/>
</dbReference>
<accession>A0A151JI04</accession>
<organism evidence="5 6">
    <name type="scientific">Vibrio cidicii</name>
    <dbReference type="NCBI Taxonomy" id="1763883"/>
    <lineage>
        <taxon>Bacteria</taxon>
        <taxon>Pseudomonadati</taxon>
        <taxon>Pseudomonadota</taxon>
        <taxon>Gammaproteobacteria</taxon>
        <taxon>Vibrionales</taxon>
        <taxon>Vibrionaceae</taxon>
        <taxon>Vibrio</taxon>
    </lineage>
</organism>
<dbReference type="AlphaFoldDB" id="A0A151JI04"/>
<dbReference type="PANTHER" id="PTHR43300:SF11">
    <property type="entry name" value="ACETYLTRANSFERASE RV3034C-RELATED"/>
    <property type="match status" value="1"/>
</dbReference>
<keyword evidence="2" id="KW-0808">Transferase</keyword>
<dbReference type="PANTHER" id="PTHR43300">
    <property type="entry name" value="ACETYLTRANSFERASE"/>
    <property type="match status" value="1"/>
</dbReference>
<evidence type="ECO:0000256" key="4">
    <source>
        <dbReference type="ARBA" id="ARBA00023315"/>
    </source>
</evidence>
<dbReference type="InterPro" id="IPR011004">
    <property type="entry name" value="Trimer_LpxA-like_sf"/>
</dbReference>
<protein>
    <recommendedName>
        <fullName evidence="7">Acetyltransferase</fullName>
    </recommendedName>
</protein>
<dbReference type="PROSITE" id="PS00101">
    <property type="entry name" value="HEXAPEP_TRANSFERASES"/>
    <property type="match status" value="1"/>
</dbReference>
<dbReference type="Gene3D" id="2.160.10.10">
    <property type="entry name" value="Hexapeptide repeat proteins"/>
    <property type="match status" value="1"/>
</dbReference>
<dbReference type="EMBL" id="LOMK01000001">
    <property type="protein sequence ID" value="KYN25429.1"/>
    <property type="molecule type" value="Genomic_DNA"/>
</dbReference>
<dbReference type="CDD" id="cd03349">
    <property type="entry name" value="LbH_XAT"/>
    <property type="match status" value="1"/>
</dbReference>
<dbReference type="GO" id="GO:0016746">
    <property type="term" value="F:acyltransferase activity"/>
    <property type="evidence" value="ECO:0007669"/>
    <property type="project" value="UniProtKB-KW"/>
</dbReference>
<evidence type="ECO:0000313" key="5">
    <source>
        <dbReference type="EMBL" id="KYN25429.1"/>
    </source>
</evidence>
<dbReference type="InterPro" id="IPR018357">
    <property type="entry name" value="Hexapep_transf_CS"/>
</dbReference>
<dbReference type="Pfam" id="PF00132">
    <property type="entry name" value="Hexapep"/>
    <property type="match status" value="1"/>
</dbReference>